<name>A0A5B0E6F3_9MICC</name>
<dbReference type="AlphaFoldDB" id="A0A5B0E6F3"/>
<gene>
    <name evidence="2" type="ORF">FQ154_18800</name>
</gene>
<dbReference type="InterPro" id="IPR000157">
    <property type="entry name" value="TIR_dom"/>
</dbReference>
<reference evidence="2 3" key="1">
    <citation type="submission" date="2019-07" db="EMBL/GenBank/DDBJ databases">
        <title>Analysis of the biochemical properties, biological activity and biotechnological potential of siderophores and biosurfactants produced by Antarctic psychrotolerant bacteria.</title>
        <authorList>
            <person name="Styczynski M."/>
            <person name="Krucon T."/>
            <person name="Decewicz P."/>
            <person name="Dziewit L."/>
        </authorList>
    </citation>
    <scope>NUCLEOTIDE SEQUENCE [LARGE SCALE GENOMIC DNA]</scope>
    <source>
        <strain evidence="2 3">ANT_H27</strain>
    </source>
</reference>
<evidence type="ECO:0000259" key="1">
    <source>
        <dbReference type="PROSITE" id="PS50104"/>
    </source>
</evidence>
<dbReference type="SMART" id="SM00255">
    <property type="entry name" value="TIR"/>
    <property type="match status" value="1"/>
</dbReference>
<accession>A0A5B0E6F3</accession>
<keyword evidence="2" id="KW-0675">Receptor</keyword>
<evidence type="ECO:0000313" key="3">
    <source>
        <dbReference type="Proteomes" id="UP000323856"/>
    </source>
</evidence>
<comment type="caution">
    <text evidence="2">The sequence shown here is derived from an EMBL/GenBank/DDBJ whole genome shotgun (WGS) entry which is preliminary data.</text>
</comment>
<dbReference type="EMBL" id="VOBL01000029">
    <property type="protein sequence ID" value="KAA0973350.1"/>
    <property type="molecule type" value="Genomic_DNA"/>
</dbReference>
<sequence length="328" mass="36011">MTNMDTPPKVFVSHGSEDKQRFVEAFAHELRASRVDAWYDRWEIGPGDSMVKRIFEEGIGQAQAVVIVLSSTSVDKPWVKAELETAVVQQITTMGIQLIPIVIDQDVDVPMALRRLRWISAHDLNVAKAAAEVVAHVYNVDRRPPLGSAPAYLTRKLNLMDNAGDDAILNIIAETFAEFGPNTMIRSSLIEEKASRLGISPEAVSDSIYVLHSSGKVRGNRFAGGGWGLTGPSPLVWLGFAASRGIDLDALRVRILADVVNARSSRLDPERYGELRQVVLAVLDEFRQRGLFDVQSDLSGAIAISKVSPLAKRALDQMSSEGRHPYKA</sequence>
<dbReference type="SUPFAM" id="SSF52200">
    <property type="entry name" value="Toll/Interleukin receptor TIR domain"/>
    <property type="match status" value="1"/>
</dbReference>
<dbReference type="Pfam" id="PF13676">
    <property type="entry name" value="TIR_2"/>
    <property type="match status" value="1"/>
</dbReference>
<organism evidence="2 3">
    <name type="scientific">Paeniglutamicibacter gangotriensis</name>
    <dbReference type="NCBI Taxonomy" id="254787"/>
    <lineage>
        <taxon>Bacteria</taxon>
        <taxon>Bacillati</taxon>
        <taxon>Actinomycetota</taxon>
        <taxon>Actinomycetes</taxon>
        <taxon>Micrococcales</taxon>
        <taxon>Micrococcaceae</taxon>
        <taxon>Paeniglutamicibacter</taxon>
    </lineage>
</organism>
<proteinExistence type="predicted"/>
<feature type="domain" description="TIR" evidence="1">
    <location>
        <begin position="6"/>
        <end position="141"/>
    </location>
</feature>
<protein>
    <submittedName>
        <fullName evidence="2">Toll/interleukin-1 receptor domain-containing protein</fullName>
    </submittedName>
</protein>
<dbReference type="Gene3D" id="3.40.50.10140">
    <property type="entry name" value="Toll/interleukin-1 receptor homology (TIR) domain"/>
    <property type="match status" value="1"/>
</dbReference>
<dbReference type="OrthoDB" id="4961576at2"/>
<dbReference type="RefSeq" id="WP_149620912.1">
    <property type="nucleotide sequence ID" value="NZ_VOBL01000029.1"/>
</dbReference>
<dbReference type="InterPro" id="IPR035897">
    <property type="entry name" value="Toll_tir_struct_dom_sf"/>
</dbReference>
<evidence type="ECO:0000313" key="2">
    <source>
        <dbReference type="EMBL" id="KAA0973350.1"/>
    </source>
</evidence>
<dbReference type="Proteomes" id="UP000323856">
    <property type="component" value="Unassembled WGS sequence"/>
</dbReference>
<dbReference type="PROSITE" id="PS50104">
    <property type="entry name" value="TIR"/>
    <property type="match status" value="1"/>
</dbReference>
<dbReference type="GO" id="GO:0007165">
    <property type="term" value="P:signal transduction"/>
    <property type="evidence" value="ECO:0007669"/>
    <property type="project" value="InterPro"/>
</dbReference>